<dbReference type="Proteomes" id="UP001164929">
    <property type="component" value="Chromosome 13"/>
</dbReference>
<name>A0AAD6LVK8_9ROSI</name>
<evidence type="ECO:0000256" key="1">
    <source>
        <dbReference type="ARBA" id="ARBA00022679"/>
    </source>
</evidence>
<evidence type="ECO:0000313" key="2">
    <source>
        <dbReference type="EMBL" id="KAJ6973951.1"/>
    </source>
</evidence>
<dbReference type="SUPFAM" id="SSF53756">
    <property type="entry name" value="UDP-Glycosyltransferase/glycogen phosphorylase"/>
    <property type="match status" value="1"/>
</dbReference>
<dbReference type="Pfam" id="PF00201">
    <property type="entry name" value="UDPGT"/>
    <property type="match status" value="1"/>
</dbReference>
<dbReference type="Gene3D" id="3.40.50.2000">
    <property type="entry name" value="Glycogen Phosphorylase B"/>
    <property type="match status" value="2"/>
</dbReference>
<accession>A0AAD6LVK8</accession>
<dbReference type="InterPro" id="IPR002213">
    <property type="entry name" value="UDP_glucos_trans"/>
</dbReference>
<protein>
    <submittedName>
        <fullName evidence="2">Uncharacterized protein</fullName>
    </submittedName>
</protein>
<dbReference type="GO" id="GO:0008194">
    <property type="term" value="F:UDP-glycosyltransferase activity"/>
    <property type="evidence" value="ECO:0007669"/>
    <property type="project" value="InterPro"/>
</dbReference>
<organism evidence="2 3">
    <name type="scientific">Populus alba x Populus x berolinensis</name>
    <dbReference type="NCBI Taxonomy" id="444605"/>
    <lineage>
        <taxon>Eukaryota</taxon>
        <taxon>Viridiplantae</taxon>
        <taxon>Streptophyta</taxon>
        <taxon>Embryophyta</taxon>
        <taxon>Tracheophyta</taxon>
        <taxon>Spermatophyta</taxon>
        <taxon>Magnoliopsida</taxon>
        <taxon>eudicotyledons</taxon>
        <taxon>Gunneridae</taxon>
        <taxon>Pentapetalae</taxon>
        <taxon>rosids</taxon>
        <taxon>fabids</taxon>
        <taxon>Malpighiales</taxon>
        <taxon>Salicaceae</taxon>
        <taxon>Saliceae</taxon>
        <taxon>Populus</taxon>
    </lineage>
</organism>
<reference evidence="2" key="1">
    <citation type="journal article" date="2023" name="Mol. Ecol. Resour.">
        <title>Chromosome-level genome assembly of a triploid poplar Populus alba 'Berolinensis'.</title>
        <authorList>
            <person name="Chen S."/>
            <person name="Yu Y."/>
            <person name="Wang X."/>
            <person name="Wang S."/>
            <person name="Zhang T."/>
            <person name="Zhou Y."/>
            <person name="He R."/>
            <person name="Meng N."/>
            <person name="Wang Y."/>
            <person name="Liu W."/>
            <person name="Liu Z."/>
            <person name="Liu J."/>
            <person name="Guo Q."/>
            <person name="Huang H."/>
            <person name="Sederoff R.R."/>
            <person name="Wang G."/>
            <person name="Qu G."/>
            <person name="Chen S."/>
        </authorList>
    </citation>
    <scope>NUCLEOTIDE SEQUENCE</scope>
    <source>
        <strain evidence="2">SC-2020</strain>
    </source>
</reference>
<dbReference type="PANTHER" id="PTHR48045">
    <property type="entry name" value="UDP-GLYCOSYLTRANSFERASE 72B1"/>
    <property type="match status" value="1"/>
</dbReference>
<comment type="caution">
    <text evidence="2">The sequence shown here is derived from an EMBL/GenBank/DDBJ whole genome shotgun (WGS) entry which is preliminary data.</text>
</comment>
<proteinExistence type="predicted"/>
<evidence type="ECO:0000313" key="3">
    <source>
        <dbReference type="Proteomes" id="UP001164929"/>
    </source>
</evidence>
<dbReference type="PANTHER" id="PTHR48045:SF21">
    <property type="entry name" value="UDP-GLYCOSYLTRANSFERASE 83A1"/>
    <property type="match status" value="1"/>
</dbReference>
<keyword evidence="1" id="KW-0808">Transferase</keyword>
<gene>
    <name evidence="2" type="ORF">NC653_030100</name>
</gene>
<dbReference type="EMBL" id="JAQIZT010000013">
    <property type="protein sequence ID" value="KAJ6973951.1"/>
    <property type="molecule type" value="Genomic_DNA"/>
</dbReference>
<sequence>MVLQIPHLIWWLGHHRMLKELQKRRNRFMLSPYLPALSIDDYVWKWSWETKSCKRWCYGISAVTIVHWAPQEKVFAHPSVECLLNSLWFGNSNLEGISMGVPLLCWPHMGRINSMSRTCICDRWKVGLELKPDEDGIFTRHEIKSKVDELLINVGIRENALKIKRLAQMSLSEGGSSSKNLEQFVGRTCALTIRFLPLCF</sequence>
<keyword evidence="3" id="KW-1185">Reference proteome</keyword>
<dbReference type="AlphaFoldDB" id="A0AAD6LVK8"/>